<accession>A0AA37L674</accession>
<keyword evidence="1" id="KW-0732">Signal</keyword>
<feature type="signal peptide" evidence="1">
    <location>
        <begin position="1"/>
        <end position="22"/>
    </location>
</feature>
<sequence>MPFEFWALVVCLHLAPSPSLLPSPTASLGTEPCPPLMPPETWEALGRFADIGLTEITVLAIMVNHGRLGSTFFARLRLIYNPRSLKQYEDNELPGHKAAW</sequence>
<feature type="chain" id="PRO_5041461974" evidence="1">
    <location>
        <begin position="23"/>
        <end position="100"/>
    </location>
</feature>
<protein>
    <submittedName>
        <fullName evidence="2">Uncharacterized protein</fullName>
    </submittedName>
</protein>
<dbReference type="Proteomes" id="UP001055115">
    <property type="component" value="Unassembled WGS sequence"/>
</dbReference>
<evidence type="ECO:0000256" key="1">
    <source>
        <dbReference type="SAM" id="SignalP"/>
    </source>
</evidence>
<dbReference type="RefSeq" id="XP_049124937.1">
    <property type="nucleotide sequence ID" value="XM_049268980.1"/>
</dbReference>
<evidence type="ECO:0000313" key="3">
    <source>
        <dbReference type="Proteomes" id="UP001055115"/>
    </source>
</evidence>
<name>A0AA37L674_9PEZI</name>
<organism evidence="2 3">
    <name type="scientific">Colletotrichum spaethianum</name>
    <dbReference type="NCBI Taxonomy" id="700344"/>
    <lineage>
        <taxon>Eukaryota</taxon>
        <taxon>Fungi</taxon>
        <taxon>Dikarya</taxon>
        <taxon>Ascomycota</taxon>
        <taxon>Pezizomycotina</taxon>
        <taxon>Sordariomycetes</taxon>
        <taxon>Hypocreomycetidae</taxon>
        <taxon>Glomerellales</taxon>
        <taxon>Glomerellaceae</taxon>
        <taxon>Colletotrichum</taxon>
        <taxon>Colletotrichum spaethianum species complex</taxon>
    </lineage>
</organism>
<dbReference type="GeneID" id="73323570"/>
<proteinExistence type="predicted"/>
<gene>
    <name evidence="2" type="ORF">ColSpa_02768</name>
</gene>
<reference evidence="2 3" key="1">
    <citation type="submission" date="2022-03" db="EMBL/GenBank/DDBJ databases">
        <title>Genome data of Colletotrichum spp.</title>
        <authorList>
            <person name="Utami Y.D."/>
            <person name="Hiruma K."/>
        </authorList>
    </citation>
    <scope>NUCLEOTIDE SEQUENCE [LARGE SCALE GENOMIC DNA]</scope>
    <source>
        <strain evidence="2 3">MAFF 239500</strain>
    </source>
</reference>
<dbReference type="AlphaFoldDB" id="A0AA37L674"/>
<comment type="caution">
    <text evidence="2">The sequence shown here is derived from an EMBL/GenBank/DDBJ whole genome shotgun (WGS) entry which is preliminary data.</text>
</comment>
<keyword evidence="3" id="KW-1185">Reference proteome</keyword>
<evidence type="ECO:0000313" key="2">
    <source>
        <dbReference type="EMBL" id="GKT42587.1"/>
    </source>
</evidence>
<dbReference type="EMBL" id="BQXU01000005">
    <property type="protein sequence ID" value="GKT42587.1"/>
    <property type="molecule type" value="Genomic_DNA"/>
</dbReference>